<accession>A0A857NB53</accession>
<dbReference type="AlphaFoldDB" id="A0A857NB53"/>
<protein>
    <submittedName>
        <fullName evidence="1">Uncharacterized protein</fullName>
    </submittedName>
</protein>
<dbReference type="EMBL" id="CP047901">
    <property type="protein sequence ID" value="QHO63162.1"/>
    <property type="molecule type" value="Genomic_DNA"/>
</dbReference>
<gene>
    <name evidence="1" type="ORF">MICH65_0181</name>
</gene>
<dbReference type="KEGG" id="caqa:MICH65_0181"/>
<name>A0A857NB53_9BACT</name>
<organism evidence="1 2">
    <name type="scientific">Candidatus Chazhemtobacterium aquaticus</name>
    <dbReference type="NCBI Taxonomy" id="2715735"/>
    <lineage>
        <taxon>Bacteria</taxon>
        <taxon>Candidatus Chazhemtobacteraceae</taxon>
        <taxon>Candidatus Chazhemtobacterium</taxon>
    </lineage>
</organism>
<sequence>MKKTIKKATSVKKITKKIEKAKQEYKKIYVDMGPFIPETKREEITTEGKWRTTSSLSLY</sequence>
<keyword evidence="2" id="KW-1185">Reference proteome</keyword>
<proteinExistence type="predicted"/>
<dbReference type="RefSeq" id="WP_161931557.1">
    <property type="nucleotide sequence ID" value="NZ_CP047901.1"/>
</dbReference>
<reference evidence="2" key="1">
    <citation type="journal article" date="2020" name="Microorganisms">
        <title>Complete Genome of a Member of a New Bacterial Lineage in the Microgenomates Group Reveals an Unusual Nucleotide Composition Disparity Between Two Strands of DNA and Limited Metabolic Potential.</title>
        <authorList>
            <person name="Kadnikov V.V."/>
            <person name="Mardanov A.V."/>
            <person name="Beletsky A.V."/>
            <person name="Karnachuk O.V."/>
            <person name="Ravin N.V."/>
        </authorList>
    </citation>
    <scope>NUCLEOTIDE SEQUENCE [LARGE SCALE GENOMIC DNA]</scope>
</reference>
<dbReference type="Proteomes" id="UP000463983">
    <property type="component" value="Chromosome"/>
</dbReference>
<evidence type="ECO:0000313" key="1">
    <source>
        <dbReference type="EMBL" id="QHO63162.1"/>
    </source>
</evidence>
<evidence type="ECO:0000313" key="2">
    <source>
        <dbReference type="Proteomes" id="UP000463983"/>
    </source>
</evidence>